<dbReference type="RefSeq" id="WP_132689131.1">
    <property type="nucleotide sequence ID" value="NZ_SMFT01000001.1"/>
</dbReference>
<feature type="domain" description="Fido" evidence="1">
    <location>
        <begin position="193"/>
        <end position="323"/>
    </location>
</feature>
<dbReference type="AlphaFoldDB" id="A0A4V2PCN4"/>
<gene>
    <name evidence="2" type="ORF">EV694_0664</name>
</gene>
<dbReference type="EMBL" id="SMFT01000001">
    <property type="protein sequence ID" value="TCK02016.1"/>
    <property type="molecule type" value="Genomic_DNA"/>
</dbReference>
<keyword evidence="3" id="KW-1185">Reference proteome</keyword>
<dbReference type="PROSITE" id="PS51459">
    <property type="entry name" value="FIDO"/>
    <property type="match status" value="1"/>
</dbReference>
<dbReference type="InterPro" id="IPR011204">
    <property type="entry name" value="Virulence_RhuM-like"/>
</dbReference>
<dbReference type="Pfam" id="PF02661">
    <property type="entry name" value="Fic"/>
    <property type="match status" value="1"/>
</dbReference>
<dbReference type="Gene3D" id="1.20.120.1870">
    <property type="entry name" value="Fic/DOC protein, Fido domain"/>
    <property type="match status" value="1"/>
</dbReference>
<dbReference type="InterPro" id="IPR053737">
    <property type="entry name" value="Type_II_TA_Toxin"/>
</dbReference>
<dbReference type="PANTHER" id="PTHR35810:SF1">
    <property type="entry name" value="CYTOPLASMIC PROTEIN"/>
    <property type="match status" value="1"/>
</dbReference>
<evidence type="ECO:0000259" key="1">
    <source>
        <dbReference type="PROSITE" id="PS51459"/>
    </source>
</evidence>
<dbReference type="Proteomes" id="UP000294702">
    <property type="component" value="Unassembled WGS sequence"/>
</dbReference>
<dbReference type="Pfam" id="PF13310">
    <property type="entry name" value="Virulence_RhuM"/>
    <property type="match status" value="1"/>
</dbReference>
<protein>
    <submittedName>
        <fullName evidence="2">Fic/DOC family protein</fullName>
    </submittedName>
</protein>
<accession>A0A4V2PCN4</accession>
<proteinExistence type="predicted"/>
<dbReference type="PANTHER" id="PTHR35810">
    <property type="entry name" value="CYTOPLASMIC PROTEIN-RELATED"/>
    <property type="match status" value="1"/>
</dbReference>
<name>A0A4V2PCN4_9PAST</name>
<evidence type="ECO:0000313" key="3">
    <source>
        <dbReference type="Proteomes" id="UP000294702"/>
    </source>
</evidence>
<dbReference type="InterPro" id="IPR003812">
    <property type="entry name" value="Fido"/>
</dbReference>
<evidence type="ECO:0000313" key="2">
    <source>
        <dbReference type="EMBL" id="TCK02016.1"/>
    </source>
</evidence>
<dbReference type="OrthoDB" id="9802752at2"/>
<sequence length="332" mass="38006">MQNPVEIYQTVDGDPKVEVRFEQDTVWLSLQQMADIFGRDKSVISRHLKNIYAEGELDKDSTVAKNAMVQKEGNRLVNREIEFYNLDVIISVGYRVNSKVGTKFRIWATTRLKEYFLQGYVINKQRLQMQSIELSQVITLLERTLTNQSLINNEGKAILDVVKDYARTWSLLQAYDEQNLNSVMIKQSEMISLNFDEVMIAIDLLKKELIAKGEATQLFAQLRNDGLASAIATIEQGFGDELFYPNVASRAAHLLYFVIKNHSLADGNKRTGSFLFLWYLRLNQSLLAKPVELLINDNTLVALALLIAESLPEQKELMIKLVEHFILLKQTQ</sequence>
<reference evidence="2 3" key="1">
    <citation type="submission" date="2019-03" db="EMBL/GenBank/DDBJ databases">
        <title>Genomic Encyclopedia of Type Strains, Phase IV (KMG-IV): sequencing the most valuable type-strain genomes for metagenomic binning, comparative biology and taxonomic classification.</title>
        <authorList>
            <person name="Goeker M."/>
        </authorList>
    </citation>
    <scope>NUCLEOTIDE SEQUENCE [LARGE SCALE GENOMIC DNA]</scope>
    <source>
        <strain evidence="2 3">DSM 15534</strain>
    </source>
</reference>
<organism evidence="2 3">
    <name type="scientific">Volucribacter psittacicida</name>
    <dbReference type="NCBI Taxonomy" id="203482"/>
    <lineage>
        <taxon>Bacteria</taxon>
        <taxon>Pseudomonadati</taxon>
        <taxon>Pseudomonadota</taxon>
        <taxon>Gammaproteobacteria</taxon>
        <taxon>Pasteurellales</taxon>
        <taxon>Pasteurellaceae</taxon>
        <taxon>Volucribacter</taxon>
    </lineage>
</organism>
<comment type="caution">
    <text evidence="2">The sequence shown here is derived from an EMBL/GenBank/DDBJ whole genome shotgun (WGS) entry which is preliminary data.</text>
</comment>